<dbReference type="InterPro" id="IPR056784">
    <property type="entry name" value="PSF2_N"/>
</dbReference>
<dbReference type="InterPro" id="IPR036224">
    <property type="entry name" value="GINS_bundle-like_dom_sf"/>
</dbReference>
<proteinExistence type="inferred from homology"/>
<feature type="region of interest" description="Disordered" evidence="7">
    <location>
        <begin position="182"/>
        <end position="205"/>
    </location>
</feature>
<gene>
    <name evidence="10" type="ORF">BCR41DRAFT_326071</name>
</gene>
<dbReference type="STRING" id="64571.A0A1Y2GEG2"/>
<dbReference type="OrthoDB" id="1938138at2759"/>
<evidence type="ECO:0000313" key="10">
    <source>
        <dbReference type="EMBL" id="ORZ08548.1"/>
    </source>
</evidence>
<dbReference type="GO" id="GO:0000811">
    <property type="term" value="C:GINS complex"/>
    <property type="evidence" value="ECO:0007669"/>
    <property type="project" value="EnsemblFungi"/>
</dbReference>
<dbReference type="GeneID" id="33563449"/>
<dbReference type="GO" id="GO:0033260">
    <property type="term" value="P:nuclear DNA replication"/>
    <property type="evidence" value="ECO:0007669"/>
    <property type="project" value="EnsemblFungi"/>
</dbReference>
<evidence type="ECO:0000313" key="11">
    <source>
        <dbReference type="Proteomes" id="UP000193648"/>
    </source>
</evidence>
<dbReference type="CDD" id="cd11712">
    <property type="entry name" value="GINS_A_psf2"/>
    <property type="match status" value="1"/>
</dbReference>
<comment type="caution">
    <text evidence="10">The sequence shown here is derived from an EMBL/GenBank/DDBJ whole genome shotgun (WGS) entry which is preliminary data.</text>
</comment>
<reference evidence="10 11" key="1">
    <citation type="submission" date="2016-07" db="EMBL/GenBank/DDBJ databases">
        <title>Pervasive Adenine N6-methylation of Active Genes in Fungi.</title>
        <authorList>
            <consortium name="DOE Joint Genome Institute"/>
            <person name="Mondo S.J."/>
            <person name="Dannebaum R.O."/>
            <person name="Kuo R.C."/>
            <person name="Labutti K."/>
            <person name="Haridas S."/>
            <person name="Kuo A."/>
            <person name="Salamov A."/>
            <person name="Ahrendt S.R."/>
            <person name="Lipzen A."/>
            <person name="Sullivan W."/>
            <person name="Andreopoulos W.B."/>
            <person name="Clum A."/>
            <person name="Lindquist E."/>
            <person name="Daum C."/>
            <person name="Ramamoorthy G.K."/>
            <person name="Gryganskyi A."/>
            <person name="Culley D."/>
            <person name="Magnuson J.K."/>
            <person name="James T.Y."/>
            <person name="O'Malley M.A."/>
            <person name="Stajich J.E."/>
            <person name="Spatafora J.W."/>
            <person name="Visel A."/>
            <person name="Grigoriev I.V."/>
        </authorList>
    </citation>
    <scope>NUCLEOTIDE SEQUENCE [LARGE SCALE GENOMIC DNA]</scope>
    <source>
        <strain evidence="10 11">NRRL 3116</strain>
    </source>
</reference>
<dbReference type="RefSeq" id="XP_021878476.1">
    <property type="nucleotide sequence ID" value="XM_022021605.1"/>
</dbReference>
<feature type="non-terminal residue" evidence="10">
    <location>
        <position position="1"/>
    </location>
</feature>
<feature type="domain" description="GINS subunit" evidence="8">
    <location>
        <begin position="76"/>
        <end position="167"/>
    </location>
</feature>
<dbReference type="InParanoid" id="A0A1Y2GEG2"/>
<evidence type="ECO:0000256" key="4">
    <source>
        <dbReference type="ARBA" id="ARBA00015139"/>
    </source>
</evidence>
<feature type="domain" description="DNA replication complex GINS protein PSF2 N-terminal" evidence="9">
    <location>
        <begin position="12"/>
        <end position="72"/>
    </location>
</feature>
<accession>A0A1Y2GEG2</accession>
<evidence type="ECO:0000256" key="1">
    <source>
        <dbReference type="ARBA" id="ARBA00004123"/>
    </source>
</evidence>
<dbReference type="SUPFAM" id="SSF160059">
    <property type="entry name" value="PriA/YqbF domain"/>
    <property type="match status" value="1"/>
</dbReference>
<organism evidence="10 11">
    <name type="scientific">Lobosporangium transversale</name>
    <dbReference type="NCBI Taxonomy" id="64571"/>
    <lineage>
        <taxon>Eukaryota</taxon>
        <taxon>Fungi</taxon>
        <taxon>Fungi incertae sedis</taxon>
        <taxon>Mucoromycota</taxon>
        <taxon>Mortierellomycotina</taxon>
        <taxon>Mortierellomycetes</taxon>
        <taxon>Mortierellales</taxon>
        <taxon>Mortierellaceae</taxon>
        <taxon>Lobosporangium</taxon>
    </lineage>
</organism>
<dbReference type="Proteomes" id="UP000193648">
    <property type="component" value="Unassembled WGS sequence"/>
</dbReference>
<dbReference type="EMBL" id="MCFF01000037">
    <property type="protein sequence ID" value="ORZ08548.1"/>
    <property type="molecule type" value="Genomic_DNA"/>
</dbReference>
<dbReference type="CDD" id="cd21694">
    <property type="entry name" value="GINS_B_Psf2"/>
    <property type="match status" value="1"/>
</dbReference>
<comment type="similarity">
    <text evidence="2">Belongs to the GINS2/PSF2 family.</text>
</comment>
<dbReference type="GO" id="GO:0000727">
    <property type="term" value="P:double-strand break repair via break-induced replication"/>
    <property type="evidence" value="ECO:0007669"/>
    <property type="project" value="EnsemblFungi"/>
</dbReference>
<dbReference type="Gene3D" id="1.20.58.1020">
    <property type="match status" value="1"/>
</dbReference>
<dbReference type="AlphaFoldDB" id="A0A1Y2GEG2"/>
<dbReference type="FunCoup" id="A0A1Y2GEG2">
    <property type="interactions" value="429"/>
</dbReference>
<dbReference type="Pfam" id="PF25005">
    <property type="entry name" value="PSF2_N"/>
    <property type="match status" value="1"/>
</dbReference>
<keyword evidence="11" id="KW-1185">Reference proteome</keyword>
<evidence type="ECO:0000256" key="2">
    <source>
        <dbReference type="ARBA" id="ARBA00010565"/>
    </source>
</evidence>
<dbReference type="GO" id="GO:0043596">
    <property type="term" value="C:nuclear replication fork"/>
    <property type="evidence" value="ECO:0007669"/>
    <property type="project" value="EnsemblFungi"/>
</dbReference>
<protein>
    <recommendedName>
        <fullName evidence="4">DNA replication complex GINS protein PSF2</fullName>
    </recommendedName>
    <alternativeName>
        <fullName evidence="3">DNA replication complex GINS protein psf2</fullName>
    </alternativeName>
</protein>
<dbReference type="PIRSF" id="PIRSF028998">
    <property type="entry name" value="GINS_Psf2_subgr"/>
    <property type="match status" value="1"/>
</dbReference>
<dbReference type="GO" id="GO:0000785">
    <property type="term" value="C:chromatin"/>
    <property type="evidence" value="ECO:0007669"/>
    <property type="project" value="EnsemblFungi"/>
</dbReference>
<dbReference type="Gene3D" id="3.40.5.50">
    <property type="match status" value="1"/>
</dbReference>
<comment type="subcellular location">
    <subcellularLocation>
        <location evidence="1">Nucleus</location>
    </subcellularLocation>
</comment>
<dbReference type="GO" id="GO:0071162">
    <property type="term" value="C:CMG complex"/>
    <property type="evidence" value="ECO:0007669"/>
    <property type="project" value="EnsemblFungi"/>
</dbReference>
<dbReference type="PANTHER" id="PTHR12772:SF0">
    <property type="entry name" value="DNA REPLICATION COMPLEX GINS PROTEIN PSF2"/>
    <property type="match status" value="1"/>
</dbReference>
<evidence type="ECO:0000256" key="7">
    <source>
        <dbReference type="SAM" id="MobiDB-lite"/>
    </source>
</evidence>
<evidence type="ECO:0000256" key="6">
    <source>
        <dbReference type="ARBA" id="ARBA00023242"/>
    </source>
</evidence>
<feature type="compositionally biased region" description="Polar residues" evidence="7">
    <location>
        <begin position="182"/>
        <end position="197"/>
    </location>
</feature>
<keyword evidence="5" id="KW-0235">DNA replication</keyword>
<name>A0A1Y2GEG2_9FUNG</name>
<dbReference type="PANTHER" id="PTHR12772">
    <property type="entry name" value="DNA REPLICATION COMPLEX GINS PROTEIN PSF2"/>
    <property type="match status" value="1"/>
</dbReference>
<dbReference type="FunFam" id="1.20.58.1020:FF:000001">
    <property type="entry name" value="DNA replication complex GINS protein PSF2"/>
    <property type="match status" value="1"/>
</dbReference>
<dbReference type="Pfam" id="PF05916">
    <property type="entry name" value="Sld5"/>
    <property type="match status" value="1"/>
</dbReference>
<dbReference type="InterPro" id="IPR021151">
    <property type="entry name" value="GINS_A"/>
</dbReference>
<evidence type="ECO:0000259" key="8">
    <source>
        <dbReference type="Pfam" id="PF05916"/>
    </source>
</evidence>
<sequence length="205" mass="23241">MALPRHLKNGLTPLEIEFLAENEMIEIAASIDTKQDLEFLAGSVPSLKPLQLNKVPLWMAITLKKKQKCNIMVPKWMTVESLQRTLKEEQEEELFSTLPYHYMEIAQLLLENACDDIPSADAVRTLIKDLRETRQSKARQGVAALGSTYLQMDNIGLMEINEIRPFFTRAFHEIQKLKPIGNNNPDNFYEPTSSSYLADSGGPGF</sequence>
<dbReference type="InterPro" id="IPR007257">
    <property type="entry name" value="GINS_Psf2"/>
</dbReference>
<keyword evidence="6" id="KW-0539">Nucleus</keyword>
<evidence type="ECO:0000259" key="9">
    <source>
        <dbReference type="Pfam" id="PF25005"/>
    </source>
</evidence>
<evidence type="ECO:0000256" key="5">
    <source>
        <dbReference type="ARBA" id="ARBA00022705"/>
    </source>
</evidence>
<dbReference type="SUPFAM" id="SSF158573">
    <property type="entry name" value="GINS helical bundle-like"/>
    <property type="match status" value="1"/>
</dbReference>
<evidence type="ECO:0000256" key="3">
    <source>
        <dbReference type="ARBA" id="ARBA00013969"/>
    </source>
</evidence>